<sequence length="106" mass="12240">MAMDFYQVFDTSDLPEGVVNIITGDRNHLSKFLAEHQDVQAMWYFGCAEGSKYVEYISAENVKRTWVNYGLDRDWEDADQGQGDEFLYQAVQVKNIWVPMGDVFAN</sequence>
<comment type="caution">
    <text evidence="2">The sequence shown here is derived from an EMBL/GenBank/DDBJ whole genome shotgun (WGS) entry which is preliminary data.</text>
</comment>
<dbReference type="GO" id="GO:0016491">
    <property type="term" value="F:oxidoreductase activity"/>
    <property type="evidence" value="ECO:0007669"/>
    <property type="project" value="InterPro"/>
</dbReference>
<name>A0A9D4CNG3_DREPO</name>
<dbReference type="InterPro" id="IPR015590">
    <property type="entry name" value="Aldehyde_DH_dom"/>
</dbReference>
<dbReference type="EMBL" id="JAIWYP010000012">
    <property type="protein sequence ID" value="KAH3727415.1"/>
    <property type="molecule type" value="Genomic_DNA"/>
</dbReference>
<feature type="domain" description="Aldehyde dehydrogenase" evidence="1">
    <location>
        <begin position="2"/>
        <end position="70"/>
    </location>
</feature>
<evidence type="ECO:0000313" key="3">
    <source>
        <dbReference type="Proteomes" id="UP000828390"/>
    </source>
</evidence>
<gene>
    <name evidence="2" type="ORF">DPMN_053350</name>
</gene>
<protein>
    <recommendedName>
        <fullName evidence="1">Aldehyde dehydrogenase domain-containing protein</fullName>
    </recommendedName>
</protein>
<keyword evidence="3" id="KW-1185">Reference proteome</keyword>
<evidence type="ECO:0000259" key="1">
    <source>
        <dbReference type="Pfam" id="PF00171"/>
    </source>
</evidence>
<evidence type="ECO:0000313" key="2">
    <source>
        <dbReference type="EMBL" id="KAH3727415.1"/>
    </source>
</evidence>
<proteinExistence type="predicted"/>
<dbReference type="InterPro" id="IPR016162">
    <property type="entry name" value="Ald_DH_N"/>
</dbReference>
<dbReference type="SUPFAM" id="SSF53720">
    <property type="entry name" value="ALDH-like"/>
    <property type="match status" value="1"/>
</dbReference>
<reference evidence="2" key="1">
    <citation type="journal article" date="2019" name="bioRxiv">
        <title>The Genome of the Zebra Mussel, Dreissena polymorpha: A Resource for Invasive Species Research.</title>
        <authorList>
            <person name="McCartney M.A."/>
            <person name="Auch B."/>
            <person name="Kono T."/>
            <person name="Mallez S."/>
            <person name="Zhang Y."/>
            <person name="Obille A."/>
            <person name="Becker A."/>
            <person name="Abrahante J.E."/>
            <person name="Garbe J."/>
            <person name="Badalamenti J.P."/>
            <person name="Herman A."/>
            <person name="Mangelson H."/>
            <person name="Liachko I."/>
            <person name="Sullivan S."/>
            <person name="Sone E.D."/>
            <person name="Koren S."/>
            <person name="Silverstein K.A.T."/>
            <person name="Beckman K.B."/>
            <person name="Gohl D.M."/>
        </authorList>
    </citation>
    <scope>NUCLEOTIDE SEQUENCE</scope>
    <source>
        <strain evidence="2">Duluth1</strain>
        <tissue evidence="2">Whole animal</tissue>
    </source>
</reference>
<accession>A0A9D4CNG3</accession>
<dbReference type="AlphaFoldDB" id="A0A9D4CNG3"/>
<dbReference type="Proteomes" id="UP000828390">
    <property type="component" value="Unassembled WGS sequence"/>
</dbReference>
<reference evidence="2" key="2">
    <citation type="submission" date="2020-11" db="EMBL/GenBank/DDBJ databases">
        <authorList>
            <person name="McCartney M.A."/>
            <person name="Auch B."/>
            <person name="Kono T."/>
            <person name="Mallez S."/>
            <person name="Becker A."/>
            <person name="Gohl D.M."/>
            <person name="Silverstein K.A.T."/>
            <person name="Koren S."/>
            <person name="Bechman K.B."/>
            <person name="Herman A."/>
            <person name="Abrahante J.E."/>
            <person name="Garbe J."/>
        </authorList>
    </citation>
    <scope>NUCLEOTIDE SEQUENCE</scope>
    <source>
        <strain evidence="2">Duluth1</strain>
        <tissue evidence="2">Whole animal</tissue>
    </source>
</reference>
<dbReference type="Pfam" id="PF00171">
    <property type="entry name" value="Aldedh"/>
    <property type="match status" value="1"/>
</dbReference>
<dbReference type="InterPro" id="IPR016161">
    <property type="entry name" value="Ald_DH/histidinol_DH"/>
</dbReference>
<dbReference type="Gene3D" id="3.40.605.10">
    <property type="entry name" value="Aldehyde Dehydrogenase, Chain A, domain 1"/>
    <property type="match status" value="1"/>
</dbReference>
<organism evidence="2 3">
    <name type="scientific">Dreissena polymorpha</name>
    <name type="common">Zebra mussel</name>
    <name type="synonym">Mytilus polymorpha</name>
    <dbReference type="NCBI Taxonomy" id="45954"/>
    <lineage>
        <taxon>Eukaryota</taxon>
        <taxon>Metazoa</taxon>
        <taxon>Spiralia</taxon>
        <taxon>Lophotrochozoa</taxon>
        <taxon>Mollusca</taxon>
        <taxon>Bivalvia</taxon>
        <taxon>Autobranchia</taxon>
        <taxon>Heteroconchia</taxon>
        <taxon>Euheterodonta</taxon>
        <taxon>Imparidentia</taxon>
        <taxon>Neoheterodontei</taxon>
        <taxon>Myida</taxon>
        <taxon>Dreissenoidea</taxon>
        <taxon>Dreissenidae</taxon>
        <taxon>Dreissena</taxon>
    </lineage>
</organism>